<dbReference type="HOGENOM" id="CLU_000445_69_8_2"/>
<dbReference type="PROSITE" id="PS50110">
    <property type="entry name" value="RESPONSE_REGULATORY"/>
    <property type="match status" value="1"/>
</dbReference>
<evidence type="ECO:0000313" key="5">
    <source>
        <dbReference type="EMBL" id="ABS54853.1"/>
    </source>
</evidence>
<feature type="modified residue" description="4-aspartylphosphate" evidence="2">
    <location>
        <position position="53"/>
    </location>
</feature>
<protein>
    <submittedName>
        <fullName evidence="5">Response regulator receiver protein</fullName>
    </submittedName>
</protein>
<dbReference type="SUPFAM" id="SSF52172">
    <property type="entry name" value="CheY-like"/>
    <property type="match status" value="1"/>
</dbReference>
<dbReference type="OrthoDB" id="8127at2157"/>
<dbReference type="AlphaFoldDB" id="A7I542"/>
<accession>A7I542</accession>
<dbReference type="PANTHER" id="PTHR44591">
    <property type="entry name" value="STRESS RESPONSE REGULATOR PROTEIN 1"/>
    <property type="match status" value="1"/>
</dbReference>
<dbReference type="eggNOG" id="arCOG02385">
    <property type="taxonomic scope" value="Archaea"/>
</dbReference>
<dbReference type="Pfam" id="PF00072">
    <property type="entry name" value="Response_reg"/>
    <property type="match status" value="1"/>
</dbReference>
<keyword evidence="6" id="KW-1185">Reference proteome</keyword>
<proteinExistence type="predicted"/>
<dbReference type="CDD" id="cd00156">
    <property type="entry name" value="REC"/>
    <property type="match status" value="1"/>
</dbReference>
<dbReference type="RefSeq" id="WP_011991341.1">
    <property type="nucleotide sequence ID" value="NC_009712.1"/>
</dbReference>
<dbReference type="InterPro" id="IPR001789">
    <property type="entry name" value="Sig_transdc_resp-reg_receiver"/>
</dbReference>
<dbReference type="InterPro" id="IPR011006">
    <property type="entry name" value="CheY-like_superfamily"/>
</dbReference>
<dbReference type="Gene3D" id="3.40.50.2300">
    <property type="match status" value="1"/>
</dbReference>
<name>A7I542_METB6</name>
<feature type="region of interest" description="Disordered" evidence="3">
    <location>
        <begin position="127"/>
        <end position="147"/>
    </location>
</feature>
<organism evidence="5 6">
    <name type="scientific">Methanoregula boonei (strain DSM 21154 / JCM 14090 / 6A8)</name>
    <dbReference type="NCBI Taxonomy" id="456442"/>
    <lineage>
        <taxon>Archaea</taxon>
        <taxon>Methanobacteriati</taxon>
        <taxon>Methanobacteriota</taxon>
        <taxon>Stenosarchaea group</taxon>
        <taxon>Methanomicrobia</taxon>
        <taxon>Methanomicrobiales</taxon>
        <taxon>Methanoregulaceae</taxon>
        <taxon>Methanoregula</taxon>
    </lineage>
</organism>
<dbReference type="Proteomes" id="UP000002408">
    <property type="component" value="Chromosome"/>
</dbReference>
<dbReference type="EMBL" id="CP000780">
    <property type="protein sequence ID" value="ABS54853.1"/>
    <property type="molecule type" value="Genomic_DNA"/>
</dbReference>
<evidence type="ECO:0000313" key="6">
    <source>
        <dbReference type="Proteomes" id="UP000002408"/>
    </source>
</evidence>
<evidence type="ECO:0000256" key="1">
    <source>
        <dbReference type="ARBA" id="ARBA00022553"/>
    </source>
</evidence>
<evidence type="ECO:0000256" key="2">
    <source>
        <dbReference type="PROSITE-ProRule" id="PRU00169"/>
    </source>
</evidence>
<dbReference type="GO" id="GO:0000160">
    <property type="term" value="P:phosphorelay signal transduction system"/>
    <property type="evidence" value="ECO:0007669"/>
    <property type="project" value="InterPro"/>
</dbReference>
<dbReference type="STRING" id="456442.Mboo_0332"/>
<dbReference type="PANTHER" id="PTHR44591:SF3">
    <property type="entry name" value="RESPONSE REGULATORY DOMAIN-CONTAINING PROTEIN"/>
    <property type="match status" value="1"/>
</dbReference>
<sequence length="147" mass="16290">MIHLLYGDDDQDICTIIATFCERIGAFSVKSLNSGEAALDWLRTASPDVIVSDYSMPGGMNGMRFLEELRSRGNTTPFIFFSATEDLEVKKEAYREGAFSFICKTPSGKIPIYQLIRAVGWAVARTSPEPGKRQNPGKKVVHETPDP</sequence>
<feature type="domain" description="Response regulatory" evidence="4">
    <location>
        <begin position="3"/>
        <end position="119"/>
    </location>
</feature>
<gene>
    <name evidence="5" type="ordered locus">Mboo_0332</name>
</gene>
<dbReference type="KEGG" id="mbn:Mboo_0332"/>
<reference evidence="6" key="1">
    <citation type="journal article" date="2015" name="Microbiology">
        <title>Genome of Methanoregula boonei 6A8 reveals adaptations to oligotrophic peatland environments.</title>
        <authorList>
            <person name="Braeuer S."/>
            <person name="Cadillo-Quiroz H."/>
            <person name="Kyrpides N."/>
            <person name="Woyke T."/>
            <person name="Goodwin L."/>
            <person name="Detter C."/>
            <person name="Podell S."/>
            <person name="Yavitt J.B."/>
            <person name="Zinder S.H."/>
        </authorList>
    </citation>
    <scope>NUCLEOTIDE SEQUENCE [LARGE SCALE GENOMIC DNA]</scope>
    <source>
        <strain evidence="6">DSM 21154 / JCM 14090 / 6A8</strain>
    </source>
</reference>
<dbReference type="SMART" id="SM00448">
    <property type="entry name" value="REC"/>
    <property type="match status" value="1"/>
</dbReference>
<dbReference type="InterPro" id="IPR050595">
    <property type="entry name" value="Bact_response_regulator"/>
</dbReference>
<keyword evidence="1 2" id="KW-0597">Phosphoprotein</keyword>
<evidence type="ECO:0000259" key="4">
    <source>
        <dbReference type="PROSITE" id="PS50110"/>
    </source>
</evidence>
<evidence type="ECO:0000256" key="3">
    <source>
        <dbReference type="SAM" id="MobiDB-lite"/>
    </source>
</evidence>
<dbReference type="GeneID" id="5410486"/>